<evidence type="ECO:0000256" key="2">
    <source>
        <dbReference type="ARBA" id="ARBA00022723"/>
    </source>
</evidence>
<keyword evidence="2" id="KW-0479">Metal-binding</keyword>
<protein>
    <recommendedName>
        <fullName evidence="8">C2H2-type domain-containing protein</fullName>
    </recommendedName>
</protein>
<dbReference type="Gene3D" id="3.30.160.60">
    <property type="entry name" value="Classic Zinc Finger"/>
    <property type="match status" value="1"/>
</dbReference>
<feature type="domain" description="C2H2-type" evidence="8">
    <location>
        <begin position="133"/>
        <end position="160"/>
    </location>
</feature>
<proteinExistence type="predicted"/>
<gene>
    <name evidence="9" type="ORF">SPHA_48415</name>
</gene>
<evidence type="ECO:0000256" key="3">
    <source>
        <dbReference type="ARBA" id="ARBA00022737"/>
    </source>
</evidence>
<dbReference type="EMBL" id="CAHIKZ030002694">
    <property type="protein sequence ID" value="CAE1290846.1"/>
    <property type="molecule type" value="Genomic_DNA"/>
</dbReference>
<dbReference type="OrthoDB" id="8922241at2759"/>
<evidence type="ECO:0000256" key="5">
    <source>
        <dbReference type="ARBA" id="ARBA00022833"/>
    </source>
</evidence>
<dbReference type="InterPro" id="IPR036236">
    <property type="entry name" value="Znf_C2H2_sf"/>
</dbReference>
<evidence type="ECO:0000256" key="1">
    <source>
        <dbReference type="ARBA" id="ARBA00004123"/>
    </source>
</evidence>
<keyword evidence="6" id="KW-0539">Nucleus</keyword>
<evidence type="ECO:0000313" key="10">
    <source>
        <dbReference type="Proteomes" id="UP000597762"/>
    </source>
</evidence>
<keyword evidence="5" id="KW-0862">Zinc</keyword>
<dbReference type="GO" id="GO:0005634">
    <property type="term" value="C:nucleus"/>
    <property type="evidence" value="ECO:0007669"/>
    <property type="project" value="UniProtKB-SubCell"/>
</dbReference>
<sequence>MSLSCRYRNIVVREKKYCFYDVFTLTAYCHLKGSTLLTSCVKTKVKLRVQGPGGRQLEQKKKQVRRHAKHLKIFIFRFFHLRKAPGFHFNIEISFNMAAISEVEDVKPEMNEPKPPCKSVIQNNTAAYAERRFGCNICGAKFVKNSGLNRHLKTHNDEKSFGCEFAPSKVVLSRENVDLTRQRLFTLEK</sequence>
<dbReference type="GO" id="GO:0008270">
    <property type="term" value="F:zinc ion binding"/>
    <property type="evidence" value="ECO:0007669"/>
    <property type="project" value="UniProtKB-KW"/>
</dbReference>
<keyword evidence="10" id="KW-1185">Reference proteome</keyword>
<accession>A0A812D988</accession>
<dbReference type="AlphaFoldDB" id="A0A812D988"/>
<evidence type="ECO:0000256" key="6">
    <source>
        <dbReference type="ARBA" id="ARBA00023242"/>
    </source>
</evidence>
<dbReference type="FunFam" id="3.30.160.60:FF:000145">
    <property type="entry name" value="Zinc finger protein 574"/>
    <property type="match status" value="1"/>
</dbReference>
<dbReference type="Proteomes" id="UP000597762">
    <property type="component" value="Unassembled WGS sequence"/>
</dbReference>
<comment type="caution">
    <text evidence="9">The sequence shown here is derived from an EMBL/GenBank/DDBJ whole genome shotgun (WGS) entry which is preliminary data.</text>
</comment>
<dbReference type="SUPFAM" id="SSF57667">
    <property type="entry name" value="beta-beta-alpha zinc fingers"/>
    <property type="match status" value="1"/>
</dbReference>
<dbReference type="PROSITE" id="PS00028">
    <property type="entry name" value="ZINC_FINGER_C2H2_1"/>
    <property type="match status" value="1"/>
</dbReference>
<reference evidence="9" key="1">
    <citation type="submission" date="2021-01" db="EMBL/GenBank/DDBJ databases">
        <authorList>
            <person name="Li R."/>
            <person name="Bekaert M."/>
        </authorList>
    </citation>
    <scope>NUCLEOTIDE SEQUENCE</scope>
    <source>
        <strain evidence="9">Farmed</strain>
    </source>
</reference>
<keyword evidence="4 7" id="KW-0863">Zinc-finger</keyword>
<organism evidence="9 10">
    <name type="scientific">Acanthosepion pharaonis</name>
    <name type="common">Pharaoh cuttlefish</name>
    <name type="synonym">Sepia pharaonis</name>
    <dbReference type="NCBI Taxonomy" id="158019"/>
    <lineage>
        <taxon>Eukaryota</taxon>
        <taxon>Metazoa</taxon>
        <taxon>Spiralia</taxon>
        <taxon>Lophotrochozoa</taxon>
        <taxon>Mollusca</taxon>
        <taxon>Cephalopoda</taxon>
        <taxon>Coleoidea</taxon>
        <taxon>Decapodiformes</taxon>
        <taxon>Sepiida</taxon>
        <taxon>Sepiina</taxon>
        <taxon>Sepiidae</taxon>
        <taxon>Acanthosepion</taxon>
    </lineage>
</organism>
<dbReference type="InterPro" id="IPR013087">
    <property type="entry name" value="Znf_C2H2_type"/>
</dbReference>
<evidence type="ECO:0000256" key="4">
    <source>
        <dbReference type="ARBA" id="ARBA00022771"/>
    </source>
</evidence>
<evidence type="ECO:0000259" key="8">
    <source>
        <dbReference type="PROSITE" id="PS50157"/>
    </source>
</evidence>
<name>A0A812D988_ACAPH</name>
<comment type="subcellular location">
    <subcellularLocation>
        <location evidence="1">Nucleus</location>
    </subcellularLocation>
</comment>
<keyword evidence="3" id="KW-0677">Repeat</keyword>
<evidence type="ECO:0000313" key="9">
    <source>
        <dbReference type="EMBL" id="CAE1290846.1"/>
    </source>
</evidence>
<evidence type="ECO:0000256" key="7">
    <source>
        <dbReference type="PROSITE-ProRule" id="PRU00042"/>
    </source>
</evidence>
<dbReference type="PROSITE" id="PS50157">
    <property type="entry name" value="ZINC_FINGER_C2H2_2"/>
    <property type="match status" value="1"/>
</dbReference>